<accession>A0A7S7LSV2</accession>
<proteinExistence type="inferred from homology"/>
<dbReference type="InterPro" id="IPR006016">
    <property type="entry name" value="UspA"/>
</dbReference>
<dbReference type="InterPro" id="IPR006015">
    <property type="entry name" value="Universal_stress_UspA"/>
</dbReference>
<dbReference type="PANTHER" id="PTHR46268">
    <property type="entry name" value="STRESS RESPONSE PROTEIN NHAX"/>
    <property type="match status" value="1"/>
</dbReference>
<dbReference type="InterPro" id="IPR014729">
    <property type="entry name" value="Rossmann-like_a/b/a_fold"/>
</dbReference>
<dbReference type="KEGG" id="sbal:HUE88_07180"/>
<dbReference type="AlphaFoldDB" id="A0A7S7LSV2"/>
<gene>
    <name evidence="5" type="ORF">HUE88_07180</name>
</gene>
<dbReference type="GO" id="GO:0005524">
    <property type="term" value="F:ATP binding"/>
    <property type="evidence" value="ECO:0007669"/>
    <property type="project" value="UniProtKB-KW"/>
</dbReference>
<organism evidence="5 6">
    <name type="scientific">Candidatus Sulfurimonas baltica</name>
    <dbReference type="NCBI Taxonomy" id="2740404"/>
    <lineage>
        <taxon>Bacteria</taxon>
        <taxon>Pseudomonadati</taxon>
        <taxon>Campylobacterota</taxon>
        <taxon>Epsilonproteobacteria</taxon>
        <taxon>Campylobacterales</taxon>
        <taxon>Sulfurimonadaceae</taxon>
        <taxon>Sulfurimonas</taxon>
    </lineage>
</organism>
<dbReference type="SUPFAM" id="SSF52402">
    <property type="entry name" value="Adenine nucleotide alpha hydrolases-like"/>
    <property type="match status" value="2"/>
</dbReference>
<comment type="similarity">
    <text evidence="1">Belongs to the universal stress protein A family.</text>
</comment>
<evidence type="ECO:0000256" key="2">
    <source>
        <dbReference type="ARBA" id="ARBA00022741"/>
    </source>
</evidence>
<keyword evidence="3" id="KW-0067">ATP-binding</keyword>
<dbReference type="CDD" id="cd00293">
    <property type="entry name" value="USP-like"/>
    <property type="match status" value="2"/>
</dbReference>
<dbReference type="Pfam" id="PF00582">
    <property type="entry name" value="Usp"/>
    <property type="match status" value="2"/>
</dbReference>
<dbReference type="RefSeq" id="WP_194368051.1">
    <property type="nucleotide sequence ID" value="NZ_CP054492.1"/>
</dbReference>
<dbReference type="Gene3D" id="3.40.50.620">
    <property type="entry name" value="HUPs"/>
    <property type="match status" value="2"/>
</dbReference>
<dbReference type="PRINTS" id="PR01438">
    <property type="entry name" value="UNVRSLSTRESS"/>
</dbReference>
<feature type="domain" description="UspA" evidence="4">
    <location>
        <begin position="149"/>
        <end position="282"/>
    </location>
</feature>
<keyword evidence="6" id="KW-1185">Reference proteome</keyword>
<protein>
    <submittedName>
        <fullName evidence="5">Universal stress protein</fullName>
    </submittedName>
</protein>
<evidence type="ECO:0000256" key="1">
    <source>
        <dbReference type="ARBA" id="ARBA00008791"/>
    </source>
</evidence>
<reference evidence="5 6" key="1">
    <citation type="submission" date="2020-05" db="EMBL/GenBank/DDBJ databases">
        <title>Sulfurimonas marisnigri, sp. nov., and Sulfurimonas baltica, sp. nov., manganese oxide reducing chemolithoautotrophs of the class Epsilonproteobacteria isolated from the pelagic redoxclines of the Black and Baltic Seas and emended description of the genus Sulfurimonas.</title>
        <authorList>
            <person name="Henkel J.V."/>
            <person name="Laudan C."/>
            <person name="Werner J."/>
            <person name="Neu T."/>
            <person name="Plewe S."/>
            <person name="Sproer C."/>
            <person name="Bunk B."/>
            <person name="Schulz-Vogt H.N."/>
        </authorList>
    </citation>
    <scope>NUCLEOTIDE SEQUENCE [LARGE SCALE GENOMIC DNA]</scope>
    <source>
        <strain evidence="5 6">GD2</strain>
    </source>
</reference>
<keyword evidence="2" id="KW-0547">Nucleotide-binding</keyword>
<evidence type="ECO:0000313" key="5">
    <source>
        <dbReference type="EMBL" id="QOY50931.1"/>
    </source>
</evidence>
<name>A0A7S7LSV2_9BACT</name>
<evidence type="ECO:0000259" key="4">
    <source>
        <dbReference type="Pfam" id="PF00582"/>
    </source>
</evidence>
<evidence type="ECO:0000313" key="6">
    <source>
        <dbReference type="Proteomes" id="UP000593994"/>
    </source>
</evidence>
<evidence type="ECO:0000256" key="3">
    <source>
        <dbReference type="ARBA" id="ARBA00022840"/>
    </source>
</evidence>
<dbReference type="PANTHER" id="PTHR46268:SF27">
    <property type="entry name" value="UNIVERSAL STRESS PROTEIN RV2623"/>
    <property type="match status" value="1"/>
</dbReference>
<sequence length="289" mass="32614">MRKLHIILAAINMSILDDEVMKRAMFTAKETNAQLHFIHTIDIPLMDIEITSQYLGKKIDKDAIKKKIVHKINALNESKSVEYIVNITIGDASEQVMHMAEKIHADLIILGSHSKAKIEDYYLGSTVQKIAEESGRPILVIKNSFQGAYKNILAPTDFSSSSKKSVLFTQIAFKSSPIILIHAYKSLDDFTMEFYTLKSNNEEEYPDFLGRSYADIFKQDVGIRHIDMIKSFSSINKSLLEYIQNKQSDLIVLGSSGSDIVGSFLSSTASYLLRNTFTDVLIYIPLNQE</sequence>
<dbReference type="EMBL" id="CP054492">
    <property type="protein sequence ID" value="QOY50931.1"/>
    <property type="molecule type" value="Genomic_DNA"/>
</dbReference>
<feature type="domain" description="UspA" evidence="4">
    <location>
        <begin position="5"/>
        <end position="142"/>
    </location>
</feature>
<dbReference type="Proteomes" id="UP000593994">
    <property type="component" value="Chromosome"/>
</dbReference>